<sequence length="318" mass="34698">MTERIILDCDPGHDDAVAILLAVGNPDIDLIGVTTVGGNQSLDKVTYNARSVLHKAGADDIPVYSGCDRPLVRPLKTAAYVHGETGLDGVELPEPVRPLENEHAVNYLVRTVMDSEPGTVTLVPTGPLTNIAMALRMEPKIAERVKQVVLMGGGVYEANSSACSEFNIYTDPEAAQIVFSAPWEVTMVGLDVTHHALCTRDIQRKIEAEGGQTGYFMGRLMDFFRKAYQENQDFDDPPVHDPCTVAYLIDPEVLYTERRKISVELDGKLTTGMTVVNMQGPEDPEANTKVALRLDTGRFWQIVEDAILRVDSAAGTAA</sequence>
<dbReference type="RefSeq" id="WP_007147301.1">
    <property type="nucleotide sequence ID" value="NZ_AKCI01000001.1"/>
</dbReference>
<keyword evidence="5" id="KW-1185">Reference proteome</keyword>
<protein>
    <recommendedName>
        <fullName evidence="3">Inosine/uridine-preferring nucleoside hydrolase domain-containing protein</fullName>
    </recommendedName>
</protein>
<dbReference type="EMBL" id="AGZS01000001">
    <property type="protein sequence ID" value="EJD65469.1"/>
    <property type="molecule type" value="Genomic_DNA"/>
</dbReference>
<dbReference type="PANTHER" id="PTHR12304:SF4">
    <property type="entry name" value="URIDINE NUCLEOSIDASE"/>
    <property type="match status" value="1"/>
</dbReference>
<dbReference type="InterPro" id="IPR001910">
    <property type="entry name" value="Inosine/uridine_hydrolase_dom"/>
</dbReference>
<feature type="domain" description="Inosine/uridine-preferring nucleoside hydrolase" evidence="3">
    <location>
        <begin position="5"/>
        <end position="301"/>
    </location>
</feature>
<organism evidence="4 5">
    <name type="scientific">Scardovia wiggsiae F0424</name>
    <dbReference type="NCBI Taxonomy" id="857290"/>
    <lineage>
        <taxon>Bacteria</taxon>
        <taxon>Bacillati</taxon>
        <taxon>Actinomycetota</taxon>
        <taxon>Actinomycetes</taxon>
        <taxon>Bifidobacteriales</taxon>
        <taxon>Bifidobacteriaceae</taxon>
        <taxon>Scardovia</taxon>
    </lineage>
</organism>
<dbReference type="GO" id="GO:0008477">
    <property type="term" value="F:purine nucleosidase activity"/>
    <property type="evidence" value="ECO:0007669"/>
    <property type="project" value="TreeGrafter"/>
</dbReference>
<dbReference type="InterPro" id="IPR023186">
    <property type="entry name" value="IUNH"/>
</dbReference>
<comment type="caution">
    <text evidence="4">The sequence shown here is derived from an EMBL/GenBank/DDBJ whole genome shotgun (WGS) entry which is preliminary data.</text>
</comment>
<dbReference type="SUPFAM" id="SSF53590">
    <property type="entry name" value="Nucleoside hydrolase"/>
    <property type="match status" value="1"/>
</dbReference>
<dbReference type="Proteomes" id="UP000006415">
    <property type="component" value="Unassembled WGS sequence"/>
</dbReference>
<dbReference type="PROSITE" id="PS01247">
    <property type="entry name" value="IUNH"/>
    <property type="match status" value="1"/>
</dbReference>
<dbReference type="InterPro" id="IPR015910">
    <property type="entry name" value="I/U_nuclsd_hydro_CS"/>
</dbReference>
<dbReference type="eggNOG" id="COG1957">
    <property type="taxonomic scope" value="Bacteria"/>
</dbReference>
<evidence type="ECO:0000313" key="5">
    <source>
        <dbReference type="Proteomes" id="UP000006415"/>
    </source>
</evidence>
<dbReference type="Gene3D" id="3.90.245.10">
    <property type="entry name" value="Ribonucleoside hydrolase-like"/>
    <property type="match status" value="1"/>
</dbReference>
<dbReference type="InterPro" id="IPR036452">
    <property type="entry name" value="Ribo_hydro-like"/>
</dbReference>
<evidence type="ECO:0000256" key="2">
    <source>
        <dbReference type="ARBA" id="ARBA00023295"/>
    </source>
</evidence>
<name>J0X0W5_9BIFI</name>
<dbReference type="CDD" id="cd02651">
    <property type="entry name" value="nuc_hydro_IU_UC_XIUA"/>
    <property type="match status" value="1"/>
</dbReference>
<evidence type="ECO:0000256" key="1">
    <source>
        <dbReference type="ARBA" id="ARBA00022801"/>
    </source>
</evidence>
<dbReference type="STRING" id="857290.HMPREF9156_00233"/>
<reference evidence="4 5" key="1">
    <citation type="submission" date="2012-01" db="EMBL/GenBank/DDBJ databases">
        <title>The Genome Sequence of Scardovia wiggsiae F0424.</title>
        <authorList>
            <consortium name="The Broad Institute Genome Sequencing Platform"/>
            <person name="Earl A."/>
            <person name="Ward D."/>
            <person name="Feldgarden M."/>
            <person name="Gevers D."/>
            <person name="Izard J."/>
            <person name="Ganesan A."/>
            <person name="Baranova O.V."/>
            <person name="Blanton J.M."/>
            <person name="Tanner A.C."/>
            <person name="Mathney J."/>
            <person name="Dewhirst F.E."/>
            <person name="Young S.K."/>
            <person name="Zeng Q."/>
            <person name="Gargeya S."/>
            <person name="Fitzgerald M."/>
            <person name="Haas B."/>
            <person name="Abouelleil A."/>
            <person name="Alvarado L."/>
            <person name="Arachchi H.M."/>
            <person name="Berlin A."/>
            <person name="Chapman S.B."/>
            <person name="Gearin G."/>
            <person name="Goldberg J."/>
            <person name="Griggs A."/>
            <person name="Gujja S."/>
            <person name="Hansen M."/>
            <person name="Heiman D."/>
            <person name="Howarth C."/>
            <person name="Larimer J."/>
            <person name="Lui A."/>
            <person name="MacDonald P.J.P."/>
            <person name="McCowen C."/>
            <person name="Montmayeur A."/>
            <person name="Murphy C."/>
            <person name="Neiman D."/>
            <person name="Pearson M."/>
            <person name="Priest M."/>
            <person name="Roberts A."/>
            <person name="Saif S."/>
            <person name="Shea T."/>
            <person name="Sisk P."/>
            <person name="Stolte C."/>
            <person name="Sykes S."/>
            <person name="Wortman J."/>
            <person name="Nusbaum C."/>
            <person name="Birren B."/>
        </authorList>
    </citation>
    <scope>NUCLEOTIDE SEQUENCE [LARGE SCALE GENOMIC DNA]</scope>
    <source>
        <strain evidence="4 5">F0424</strain>
    </source>
</reference>
<keyword evidence="1" id="KW-0378">Hydrolase</keyword>
<dbReference type="GO" id="GO:0045437">
    <property type="term" value="F:uridine nucleosidase activity"/>
    <property type="evidence" value="ECO:0007669"/>
    <property type="project" value="UniProtKB-ARBA"/>
</dbReference>
<dbReference type="Pfam" id="PF01156">
    <property type="entry name" value="IU_nuc_hydro"/>
    <property type="match status" value="1"/>
</dbReference>
<dbReference type="GO" id="GO:0006152">
    <property type="term" value="P:purine nucleoside catabolic process"/>
    <property type="evidence" value="ECO:0007669"/>
    <property type="project" value="TreeGrafter"/>
</dbReference>
<proteinExistence type="predicted"/>
<evidence type="ECO:0000313" key="4">
    <source>
        <dbReference type="EMBL" id="EJD65469.1"/>
    </source>
</evidence>
<dbReference type="OrthoDB" id="9797882at2"/>
<dbReference type="PANTHER" id="PTHR12304">
    <property type="entry name" value="INOSINE-URIDINE PREFERRING NUCLEOSIDE HYDROLASE"/>
    <property type="match status" value="1"/>
</dbReference>
<dbReference type="GO" id="GO:0005829">
    <property type="term" value="C:cytosol"/>
    <property type="evidence" value="ECO:0007669"/>
    <property type="project" value="TreeGrafter"/>
</dbReference>
<gene>
    <name evidence="4" type="ORF">HMPREF9156_00233</name>
</gene>
<accession>J0X0W5</accession>
<dbReference type="AlphaFoldDB" id="J0X0W5"/>
<dbReference type="HOGENOM" id="CLU_036838_2_0_11"/>
<keyword evidence="2" id="KW-0326">Glycosidase</keyword>
<evidence type="ECO:0000259" key="3">
    <source>
        <dbReference type="Pfam" id="PF01156"/>
    </source>
</evidence>